<dbReference type="GO" id="GO:0005615">
    <property type="term" value="C:extracellular space"/>
    <property type="evidence" value="ECO:0007669"/>
    <property type="project" value="UniProtKB-KW"/>
</dbReference>
<dbReference type="EMBL" id="NEDP02004827">
    <property type="protein sequence ID" value="OWF44291.1"/>
    <property type="molecule type" value="Genomic_DNA"/>
</dbReference>
<dbReference type="EC" id="5.3.3.12" evidence="8"/>
<keyword evidence="14" id="KW-1185">Reference proteome</keyword>
<evidence type="ECO:0000256" key="1">
    <source>
        <dbReference type="ARBA" id="ARBA00004613"/>
    </source>
</evidence>
<evidence type="ECO:0000256" key="11">
    <source>
        <dbReference type="ARBA" id="ARBA00041912"/>
    </source>
</evidence>
<evidence type="ECO:0000256" key="5">
    <source>
        <dbReference type="ARBA" id="ARBA00023235"/>
    </source>
</evidence>
<gene>
    <name evidence="13" type="ORF">KP79_PYT15824</name>
</gene>
<dbReference type="InterPro" id="IPR014347">
    <property type="entry name" value="Tautomerase/MIF_sf"/>
</dbReference>
<accession>A0A210Q6E6</accession>
<reference evidence="13 14" key="1">
    <citation type="journal article" date="2017" name="Nat. Ecol. Evol.">
        <title>Scallop genome provides insights into evolution of bilaterian karyotype and development.</title>
        <authorList>
            <person name="Wang S."/>
            <person name="Zhang J."/>
            <person name="Jiao W."/>
            <person name="Li J."/>
            <person name="Xun X."/>
            <person name="Sun Y."/>
            <person name="Guo X."/>
            <person name="Huan P."/>
            <person name="Dong B."/>
            <person name="Zhang L."/>
            <person name="Hu X."/>
            <person name="Sun X."/>
            <person name="Wang J."/>
            <person name="Zhao C."/>
            <person name="Wang Y."/>
            <person name="Wang D."/>
            <person name="Huang X."/>
            <person name="Wang R."/>
            <person name="Lv J."/>
            <person name="Li Y."/>
            <person name="Zhang Z."/>
            <person name="Liu B."/>
            <person name="Lu W."/>
            <person name="Hui Y."/>
            <person name="Liang J."/>
            <person name="Zhou Z."/>
            <person name="Hou R."/>
            <person name="Li X."/>
            <person name="Liu Y."/>
            <person name="Li H."/>
            <person name="Ning X."/>
            <person name="Lin Y."/>
            <person name="Zhao L."/>
            <person name="Xing Q."/>
            <person name="Dou J."/>
            <person name="Li Y."/>
            <person name="Mao J."/>
            <person name="Guo H."/>
            <person name="Dou H."/>
            <person name="Li T."/>
            <person name="Mu C."/>
            <person name="Jiang W."/>
            <person name="Fu Q."/>
            <person name="Fu X."/>
            <person name="Miao Y."/>
            <person name="Liu J."/>
            <person name="Yu Q."/>
            <person name="Li R."/>
            <person name="Liao H."/>
            <person name="Li X."/>
            <person name="Kong Y."/>
            <person name="Jiang Z."/>
            <person name="Chourrout D."/>
            <person name="Li R."/>
            <person name="Bao Z."/>
        </authorList>
    </citation>
    <scope>NUCLEOTIDE SEQUENCE [LARGE SCALE GENOMIC DNA]</scope>
    <source>
        <strain evidence="13 14">PY_sf001</strain>
    </source>
</reference>
<evidence type="ECO:0000256" key="9">
    <source>
        <dbReference type="ARBA" id="ARBA00039086"/>
    </source>
</evidence>
<dbReference type="OrthoDB" id="255819at2759"/>
<evidence type="ECO:0000256" key="2">
    <source>
        <dbReference type="ARBA" id="ARBA00005851"/>
    </source>
</evidence>
<dbReference type="Proteomes" id="UP000242188">
    <property type="component" value="Unassembled WGS sequence"/>
</dbReference>
<dbReference type="Gene3D" id="3.30.429.10">
    <property type="entry name" value="Macrophage Migration Inhibitory Factor"/>
    <property type="match status" value="1"/>
</dbReference>
<evidence type="ECO:0000256" key="4">
    <source>
        <dbReference type="ARBA" id="ARBA00022525"/>
    </source>
</evidence>
<keyword evidence="4" id="KW-0964">Secreted</keyword>
<comment type="caution">
    <text evidence="13">The sequence shown here is derived from an EMBL/GenBank/DDBJ whole genome shotgun (WGS) entry which is preliminary data.</text>
</comment>
<evidence type="ECO:0000256" key="6">
    <source>
        <dbReference type="ARBA" id="ARBA00036735"/>
    </source>
</evidence>
<evidence type="ECO:0000313" key="13">
    <source>
        <dbReference type="EMBL" id="OWF44291.1"/>
    </source>
</evidence>
<comment type="similarity">
    <text evidence="2">Belongs to the MIF family.</text>
</comment>
<protein>
    <recommendedName>
        <fullName evidence="12">L-dopachrome isomerase</fullName>
        <ecNumber evidence="9">5.3.2.1</ecNumber>
        <ecNumber evidence="8">5.3.3.12</ecNumber>
    </recommendedName>
    <alternativeName>
        <fullName evidence="10">L-dopachrome tautomerase</fullName>
    </alternativeName>
    <alternativeName>
        <fullName evidence="11">Phenylpyruvate tautomerase</fullName>
    </alternativeName>
</protein>
<evidence type="ECO:0000256" key="8">
    <source>
        <dbReference type="ARBA" id="ARBA00038932"/>
    </source>
</evidence>
<dbReference type="PANTHER" id="PTHR11954:SF6">
    <property type="entry name" value="MACROPHAGE MIGRATION INHIBITORY FACTOR"/>
    <property type="match status" value="1"/>
</dbReference>
<evidence type="ECO:0000256" key="7">
    <source>
        <dbReference type="ARBA" id="ARBA00036823"/>
    </source>
</evidence>
<dbReference type="STRING" id="6573.A0A210Q6E6"/>
<evidence type="ECO:0000313" key="14">
    <source>
        <dbReference type="Proteomes" id="UP000242188"/>
    </source>
</evidence>
<evidence type="ECO:0000256" key="10">
    <source>
        <dbReference type="ARBA" id="ARBA00041631"/>
    </source>
</evidence>
<organism evidence="13 14">
    <name type="scientific">Mizuhopecten yessoensis</name>
    <name type="common">Japanese scallop</name>
    <name type="synonym">Patinopecten yessoensis</name>
    <dbReference type="NCBI Taxonomy" id="6573"/>
    <lineage>
        <taxon>Eukaryota</taxon>
        <taxon>Metazoa</taxon>
        <taxon>Spiralia</taxon>
        <taxon>Lophotrochozoa</taxon>
        <taxon>Mollusca</taxon>
        <taxon>Bivalvia</taxon>
        <taxon>Autobranchia</taxon>
        <taxon>Pteriomorphia</taxon>
        <taxon>Pectinida</taxon>
        <taxon>Pectinoidea</taxon>
        <taxon>Pectinidae</taxon>
        <taxon>Mizuhopecten</taxon>
    </lineage>
</organism>
<comment type="subcellular location">
    <subcellularLocation>
        <location evidence="1">Secreted</location>
    </subcellularLocation>
</comment>
<dbReference type="GO" id="GO:0050178">
    <property type="term" value="F:phenylpyruvate tautomerase activity"/>
    <property type="evidence" value="ECO:0007669"/>
    <property type="project" value="UniProtKB-EC"/>
</dbReference>
<dbReference type="GO" id="GO:0005125">
    <property type="term" value="F:cytokine activity"/>
    <property type="evidence" value="ECO:0007669"/>
    <property type="project" value="UniProtKB-KW"/>
</dbReference>
<dbReference type="EC" id="5.3.2.1" evidence="9"/>
<dbReference type="Pfam" id="PF01187">
    <property type="entry name" value="MIF"/>
    <property type="match status" value="1"/>
</dbReference>
<comment type="catalytic activity">
    <reaction evidence="6">
        <text>3-phenylpyruvate = enol-phenylpyruvate</text>
        <dbReference type="Rhea" id="RHEA:17097"/>
        <dbReference type="ChEBI" id="CHEBI:16815"/>
        <dbReference type="ChEBI" id="CHEBI:18005"/>
        <dbReference type="EC" id="5.3.2.1"/>
    </reaction>
</comment>
<keyword evidence="5" id="KW-0413">Isomerase</keyword>
<dbReference type="InterPro" id="IPR001398">
    <property type="entry name" value="Macrophage_inhib_fac"/>
</dbReference>
<comment type="catalytic activity">
    <reaction evidence="7">
        <text>L-dopachrome = 5,6-dihydroxyindole-2-carboxylate</text>
        <dbReference type="Rhea" id="RHEA:13041"/>
        <dbReference type="ChEBI" id="CHEBI:16875"/>
        <dbReference type="ChEBI" id="CHEBI:57509"/>
        <dbReference type="EC" id="5.3.3.12"/>
    </reaction>
</comment>
<proteinExistence type="inferred from homology"/>
<evidence type="ECO:0000256" key="12">
    <source>
        <dbReference type="ARBA" id="ARBA00042730"/>
    </source>
</evidence>
<sequence length="116" mass="12893">MPIFTVYTNKSSGKEEATQFLLDASKFIASLLGKPEKYVTVRYHPDQLMSHGGTTDPCGSVELYSINLGTERNNSFAEAIGEFIATKLTIPKDRFYVNFTDLKRTDVAIDGKTFAT</sequence>
<dbReference type="GO" id="GO:0004167">
    <property type="term" value="F:dopachrome isomerase activity"/>
    <property type="evidence" value="ECO:0007669"/>
    <property type="project" value="UniProtKB-EC"/>
</dbReference>
<dbReference type="PANTHER" id="PTHR11954">
    <property type="entry name" value="D-DOPACHROME DECARBOXYLASE"/>
    <property type="match status" value="1"/>
</dbReference>
<evidence type="ECO:0000256" key="3">
    <source>
        <dbReference type="ARBA" id="ARBA00022514"/>
    </source>
</evidence>
<dbReference type="SUPFAM" id="SSF55331">
    <property type="entry name" value="Tautomerase/MIF"/>
    <property type="match status" value="1"/>
</dbReference>
<name>A0A210Q6E6_MIZYE</name>
<dbReference type="AlphaFoldDB" id="A0A210Q6E6"/>
<keyword evidence="3" id="KW-0202">Cytokine</keyword>